<protein>
    <recommendedName>
        <fullName evidence="8">Secretion system C-terminal sorting domain-containing protein</fullName>
    </recommendedName>
</protein>
<dbReference type="PANTHER" id="PTHR43739">
    <property type="entry name" value="XYLOGLUCANASE (EUROFUNG)"/>
    <property type="match status" value="1"/>
</dbReference>
<dbReference type="Proteomes" id="UP000233535">
    <property type="component" value="Unassembled WGS sequence"/>
</dbReference>
<feature type="domain" description="Sortilin N-terminal" evidence="4">
    <location>
        <begin position="193"/>
        <end position="312"/>
    </location>
</feature>
<dbReference type="PANTHER" id="PTHR43739:SF5">
    <property type="entry name" value="EXO-ALPHA-SIALIDASE"/>
    <property type="match status" value="1"/>
</dbReference>
<evidence type="ECO:0008006" key="8">
    <source>
        <dbReference type="Google" id="ProtNLM"/>
    </source>
</evidence>
<dbReference type="Gene3D" id="2.130.10.10">
    <property type="entry name" value="YVTN repeat-like/Quinoprotein amine dehydrogenase"/>
    <property type="match status" value="5"/>
</dbReference>
<dbReference type="Pfam" id="PF18962">
    <property type="entry name" value="Por_Secre_tail"/>
    <property type="match status" value="1"/>
</dbReference>
<dbReference type="AlphaFoldDB" id="A0A2N3I1S6"/>
<reference evidence="6 7" key="1">
    <citation type="journal article" date="2017" name="Front. Microbiol.">
        <title>Labilibaculum manganireducens gen. nov., sp. nov. and Labilibaculum filiforme sp. nov., Novel Bacteroidetes Isolated from Subsurface Sediments of the Baltic Sea.</title>
        <authorList>
            <person name="Vandieken V."/>
            <person name="Marshall I.P."/>
            <person name="Niemann H."/>
            <person name="Engelen B."/>
            <person name="Cypionka H."/>
        </authorList>
    </citation>
    <scope>NUCLEOTIDE SEQUENCE [LARGE SCALE GENOMIC DNA]</scope>
    <source>
        <strain evidence="6 7">59.16B</strain>
    </source>
</reference>
<gene>
    <name evidence="6" type="ORF">BZG02_05465</name>
</gene>
<dbReference type="RefSeq" id="WP_180335643.1">
    <property type="nucleotide sequence ID" value="NZ_MVDD01000003.1"/>
</dbReference>
<feature type="chain" id="PRO_5014794474" description="Secretion system C-terminal sorting domain-containing protein" evidence="3">
    <location>
        <begin position="23"/>
        <end position="963"/>
    </location>
</feature>
<accession>A0A2N3I1S6</accession>
<dbReference type="Pfam" id="PF15902">
    <property type="entry name" value="Sortilin-Vps10"/>
    <property type="match status" value="2"/>
</dbReference>
<keyword evidence="7" id="KW-1185">Reference proteome</keyword>
<comment type="caution">
    <text evidence="6">The sequence shown here is derived from an EMBL/GenBank/DDBJ whole genome shotgun (WGS) entry which is preliminary data.</text>
</comment>
<sequence>MNYIRRTIIISFLLSLSFVTTAQLDEVYFKKLQTEKVTSSDEVEWTQFGPGMSGYCEEFWCHPTDENVMFMSPDMYNSYGSWDNGKSWQTIKDVDGNGKDMRRIQSITFSHQNAKFGLAIDVRGHLYRSWDKGRNWQRDASKDFGGKHSELAVDPSNDNNWYMGGGDFWNVKANHRSKDNTLGYVYPYAAYGHIYKSTDKGHTWQKKTNGLPSTLDVGKIIVDPTNSNNILAATNSGVYRSTDQGENWTLSGSGLPNNLPRDMDYYYNKKDNEFVLYVLEQTVFKPNGNSISSIGGVYKSTDHGASWTSITGNLAIDLTLVTSYTSRDKYYKSVAFWLGITKEQAKTKYPNYPNKALSVFNRIKVNPNNKDEIYLNHNVKHDMAFGPGDIWKTSNGGSKWIATARTGSYWIDNKDNNYWTNIRNNPTDMNTTFAHLHHHMTEREETWGNRFLEINSKGEVFACIEQQVMRSNNNGESWQQVDDNETKSGSKNWIGRGDSNLPGRYMLLETGIKERYLFCSGEHGLWESGYLDGYPDKMAIPVHQIEGQNNTNGATSIASVAVNPKNPDEIYILMFRQDHRGQLRKSTNGGKTWQNVSKPVNWSADESGDMMFQYSLLLDYKNPKNIYFCMPENAIAEVSSNNVPSAFKDFGVYRSLNGGSSFTIENTGLPANSSVRRIIMDPTTPTTLYAAVNESKTKVKGGLFKTTDQGNHWTKMTIPGEILSVNNVFIDRNTKNIFISCGRYEGTMGEGGVWKSTDKGKNWTKIFEMPYIWQTETSPVNSKIITVVAALPHENKGASIFNPGAYLSLDGGDSWKKINNNIGQPDEIPDFKPDPYTEGIYWCALKGSGWSVGYSKNITEGWAKENLKNDVVGINILDLNNESIKLFPNPVKDICNIDIKLDNKNADVQIDIINMNAQSVLHLQKNTSERISFSTQNLTPGMYIVSIKMNNTEYSRRFMKISE</sequence>
<dbReference type="GO" id="GO:0010411">
    <property type="term" value="P:xyloglucan metabolic process"/>
    <property type="evidence" value="ECO:0007669"/>
    <property type="project" value="TreeGrafter"/>
</dbReference>
<evidence type="ECO:0000256" key="2">
    <source>
        <dbReference type="SAM" id="MobiDB-lite"/>
    </source>
</evidence>
<keyword evidence="3" id="KW-0732">Signal</keyword>
<keyword evidence="1" id="KW-0677">Repeat</keyword>
<evidence type="ECO:0000259" key="4">
    <source>
        <dbReference type="Pfam" id="PF15902"/>
    </source>
</evidence>
<feature type="domain" description="Sortilin N-terminal" evidence="4">
    <location>
        <begin position="652"/>
        <end position="769"/>
    </location>
</feature>
<feature type="region of interest" description="Disordered" evidence="2">
    <location>
        <begin position="474"/>
        <end position="495"/>
    </location>
</feature>
<dbReference type="EMBL" id="MVDD01000003">
    <property type="protein sequence ID" value="PKQ64269.1"/>
    <property type="molecule type" value="Genomic_DNA"/>
</dbReference>
<evidence type="ECO:0000256" key="3">
    <source>
        <dbReference type="SAM" id="SignalP"/>
    </source>
</evidence>
<organism evidence="6 7">
    <name type="scientific">Labilibaculum filiforme</name>
    <dbReference type="NCBI Taxonomy" id="1940526"/>
    <lineage>
        <taxon>Bacteria</taxon>
        <taxon>Pseudomonadati</taxon>
        <taxon>Bacteroidota</taxon>
        <taxon>Bacteroidia</taxon>
        <taxon>Marinilabiliales</taxon>
        <taxon>Marinifilaceae</taxon>
        <taxon>Labilibaculum</taxon>
    </lineage>
</organism>
<feature type="compositionally biased region" description="Polar residues" evidence="2">
    <location>
        <begin position="474"/>
        <end position="491"/>
    </location>
</feature>
<dbReference type="InterPro" id="IPR031778">
    <property type="entry name" value="Sortilin_N"/>
</dbReference>
<name>A0A2N3I1S6_9BACT</name>
<dbReference type="InterPro" id="IPR052025">
    <property type="entry name" value="Xyloglucanase_GH74"/>
</dbReference>
<dbReference type="SUPFAM" id="SSF110296">
    <property type="entry name" value="Oligoxyloglucan reducing end-specific cellobiohydrolase"/>
    <property type="match status" value="3"/>
</dbReference>
<feature type="signal peptide" evidence="3">
    <location>
        <begin position="1"/>
        <end position="22"/>
    </location>
</feature>
<evidence type="ECO:0000259" key="5">
    <source>
        <dbReference type="Pfam" id="PF18962"/>
    </source>
</evidence>
<dbReference type="InterPro" id="IPR015943">
    <property type="entry name" value="WD40/YVTN_repeat-like_dom_sf"/>
</dbReference>
<dbReference type="NCBIfam" id="TIGR04183">
    <property type="entry name" value="Por_Secre_tail"/>
    <property type="match status" value="1"/>
</dbReference>
<evidence type="ECO:0000313" key="7">
    <source>
        <dbReference type="Proteomes" id="UP000233535"/>
    </source>
</evidence>
<proteinExistence type="predicted"/>
<evidence type="ECO:0000313" key="6">
    <source>
        <dbReference type="EMBL" id="PKQ64269.1"/>
    </source>
</evidence>
<dbReference type="CDD" id="cd15482">
    <property type="entry name" value="Sialidase_non-viral"/>
    <property type="match status" value="1"/>
</dbReference>
<dbReference type="InterPro" id="IPR026444">
    <property type="entry name" value="Secre_tail"/>
</dbReference>
<evidence type="ECO:0000256" key="1">
    <source>
        <dbReference type="ARBA" id="ARBA00022737"/>
    </source>
</evidence>
<feature type="domain" description="Secretion system C-terminal sorting" evidence="5">
    <location>
        <begin position="886"/>
        <end position="958"/>
    </location>
</feature>